<comment type="caution">
    <text evidence="1">The sequence shown here is derived from an EMBL/GenBank/DDBJ whole genome shotgun (WGS) entry which is preliminary data.</text>
</comment>
<proteinExistence type="predicted"/>
<keyword evidence="2" id="KW-1185">Reference proteome</keyword>
<accession>A0A939K1J6</accession>
<reference evidence="1" key="1">
    <citation type="submission" date="2021-03" db="EMBL/GenBank/DDBJ databases">
        <title>Fibrella sp. HMF5335 genome sequencing and assembly.</title>
        <authorList>
            <person name="Kang H."/>
            <person name="Kim H."/>
            <person name="Bae S."/>
            <person name="Joh K."/>
        </authorList>
    </citation>
    <scope>NUCLEOTIDE SEQUENCE</scope>
    <source>
        <strain evidence="1">HMF5335</strain>
    </source>
</reference>
<dbReference type="AlphaFoldDB" id="A0A939K1J6"/>
<gene>
    <name evidence="1" type="ORF">J2I47_02035</name>
</gene>
<evidence type="ECO:0000313" key="2">
    <source>
        <dbReference type="Proteomes" id="UP000664034"/>
    </source>
</evidence>
<evidence type="ECO:0000313" key="1">
    <source>
        <dbReference type="EMBL" id="MBO0935319.1"/>
    </source>
</evidence>
<dbReference type="RefSeq" id="WP_207362877.1">
    <property type="nucleotide sequence ID" value="NZ_JAFMYV010000001.1"/>
</dbReference>
<sequence>MPIPPLLFSDAARWAVVPSITAWNRLEGRPREQDFSRSLRAEVRDPLWFLCRQWQMGEFEGEDAGTAVEARFVTDSSRFEQYVGGSGTPVPYTDAVPLEVQVEQETIHFDLFTQLQVGKTWVRLLQAEGLESTIATIYVPRCPFVAPTDQLEKDYRASQPDTEAWLSLTEGRIPNGETLLTAIRDGSHASWLGVLSGPDRSALTVLGKQLAKLFDRVYSQPDPVAGDAWLPEHLEYQFGVTLNEPDARVSLDARQYYEGHLDWYSFDRGNTQFNGLAPATERTVLSYIPTPIQYYGMPNRRWWTFEDGVTNLGNLNTQTSDLATLLFAEFALLFSNDWHLLPCELPVGTFTNLEGILVTDVFGVQTWVRPAGRGLDDDWQRWSMFNLTTLAPDDTADTRLLLPPSTIKTQDGEPLEELRFIRDEMANLVWGIEKTVSTDMAQGEDGYESSTRLLAYLQRIGAIPADVIKPAPPDDQPPAPLLTYELGTTVPRNWIPFIPVNISSGSPQIRLQKAAMPEFVATRYGDTVPSRTSLLVPRISDKPLFINEEEVPRAGTVVTRQFNRTRWYHGKTFTWIAKRKEAGRGEGSSGLQFDQVGS</sequence>
<dbReference type="EMBL" id="JAFMYV010000001">
    <property type="protein sequence ID" value="MBO0935319.1"/>
    <property type="molecule type" value="Genomic_DNA"/>
</dbReference>
<dbReference type="Proteomes" id="UP000664034">
    <property type="component" value="Unassembled WGS sequence"/>
</dbReference>
<protein>
    <submittedName>
        <fullName evidence="1">Uncharacterized protein</fullName>
    </submittedName>
</protein>
<organism evidence="1 2">
    <name type="scientific">Fibrella rubiginis</name>
    <dbReference type="NCBI Taxonomy" id="2817060"/>
    <lineage>
        <taxon>Bacteria</taxon>
        <taxon>Pseudomonadati</taxon>
        <taxon>Bacteroidota</taxon>
        <taxon>Cytophagia</taxon>
        <taxon>Cytophagales</taxon>
        <taxon>Spirosomataceae</taxon>
        <taxon>Fibrella</taxon>
    </lineage>
</organism>
<name>A0A939K1J6_9BACT</name>